<keyword evidence="1" id="KW-0472">Membrane</keyword>
<proteinExistence type="predicted"/>
<evidence type="ECO:0000313" key="4">
    <source>
        <dbReference type="Proteomes" id="UP000000393"/>
    </source>
</evidence>
<dbReference type="OrthoDB" id="9796594at2"/>
<keyword evidence="4" id="KW-1185">Reference proteome</keyword>
<reference evidence="3 4" key="1">
    <citation type="submission" date="2010-06" db="EMBL/GenBank/DDBJ databases">
        <title>Complete sequence of chromosome of Nitrosococcus watsoni C-113.</title>
        <authorList>
            <consortium name="US DOE Joint Genome Institute"/>
            <person name="Lucas S."/>
            <person name="Copeland A."/>
            <person name="Lapidus A."/>
            <person name="Cheng J.-F."/>
            <person name="Bruce D."/>
            <person name="Goodwin L."/>
            <person name="Pitluck S."/>
            <person name="Malfatti S.A."/>
            <person name="Chain P.S.G."/>
            <person name="Land M."/>
            <person name="Hauser L."/>
            <person name="Kyrpides N."/>
            <person name="Ivanova N."/>
            <person name="Cambell M.A."/>
            <person name="Heidelberg J.F."/>
            <person name="Klotz M.G."/>
            <person name="Woyke T."/>
        </authorList>
    </citation>
    <scope>NUCLEOTIDE SEQUENCE [LARGE SCALE GENOMIC DNA]</scope>
    <source>
        <strain evidence="3 4">C-113</strain>
    </source>
</reference>
<dbReference type="AlphaFoldDB" id="D8K5K3"/>
<dbReference type="PANTHER" id="PTHR14859:SF15">
    <property type="entry name" value="ENDONUCLEASE_EXONUCLEASE_PHOSPHATASE DOMAIN-CONTAINING PROTEIN"/>
    <property type="match status" value="1"/>
</dbReference>
<evidence type="ECO:0000256" key="1">
    <source>
        <dbReference type="SAM" id="Phobius"/>
    </source>
</evidence>
<dbReference type="EMBL" id="CP002086">
    <property type="protein sequence ID" value="ADJ28180.1"/>
    <property type="molecule type" value="Genomic_DNA"/>
</dbReference>
<dbReference type="KEGG" id="nwa:Nwat_1250"/>
<evidence type="ECO:0000259" key="2">
    <source>
        <dbReference type="Pfam" id="PF03372"/>
    </source>
</evidence>
<dbReference type="GO" id="GO:0004519">
    <property type="term" value="F:endonuclease activity"/>
    <property type="evidence" value="ECO:0007669"/>
    <property type="project" value="UniProtKB-KW"/>
</dbReference>
<dbReference type="STRING" id="105559.Nwat_1250"/>
<feature type="transmembrane region" description="Helical" evidence="1">
    <location>
        <begin position="62"/>
        <end position="79"/>
    </location>
</feature>
<dbReference type="PANTHER" id="PTHR14859">
    <property type="entry name" value="CALCOFLUOR WHITE HYPERSENSITIVE PROTEIN PRECURSOR"/>
    <property type="match status" value="1"/>
</dbReference>
<organism evidence="3 4">
    <name type="scientific">Nitrosococcus watsoni (strain C-113)</name>
    <dbReference type="NCBI Taxonomy" id="105559"/>
    <lineage>
        <taxon>Bacteria</taxon>
        <taxon>Pseudomonadati</taxon>
        <taxon>Pseudomonadota</taxon>
        <taxon>Gammaproteobacteria</taxon>
        <taxon>Chromatiales</taxon>
        <taxon>Chromatiaceae</taxon>
        <taxon>Nitrosococcus</taxon>
    </lineage>
</organism>
<keyword evidence="3" id="KW-0378">Hydrolase</keyword>
<feature type="domain" description="Endonuclease/exonuclease/phosphatase" evidence="2">
    <location>
        <begin position="106"/>
        <end position="311"/>
    </location>
</feature>
<accession>D8K5K3</accession>
<dbReference type="SUPFAM" id="SSF56219">
    <property type="entry name" value="DNase I-like"/>
    <property type="match status" value="1"/>
</dbReference>
<dbReference type="InterPro" id="IPR051916">
    <property type="entry name" value="GPI-anchor_lipid_remodeler"/>
</dbReference>
<dbReference type="eggNOG" id="COG3021">
    <property type="taxonomic scope" value="Bacteria"/>
</dbReference>
<evidence type="ECO:0000313" key="3">
    <source>
        <dbReference type="EMBL" id="ADJ28180.1"/>
    </source>
</evidence>
<dbReference type="RefSeq" id="WP_013220276.1">
    <property type="nucleotide sequence ID" value="NC_014315.1"/>
</dbReference>
<feature type="transmembrane region" description="Helical" evidence="1">
    <location>
        <begin position="38"/>
        <end position="55"/>
    </location>
</feature>
<gene>
    <name evidence="3" type="ordered locus">Nwat_1250</name>
</gene>
<name>D8K5K3_NITWC</name>
<protein>
    <submittedName>
        <fullName evidence="3">Endonuclease/exonuclease/phosphatase</fullName>
    </submittedName>
</protein>
<dbReference type="InterPro" id="IPR036691">
    <property type="entry name" value="Endo/exonu/phosph_ase_sf"/>
</dbReference>
<keyword evidence="3" id="KW-0255">Endonuclease</keyword>
<sequence length="355" mass="40668">MKIILIILALVLIIATLTPLIRQSAWWIRVFDFPRLQILIMGLVVLAAFFFFWDVQNIFEGITFTVLAAAILVQSYNIFPHTFFAAKQVRDTSADTPGNTISLLIANVLMDNRNVQRFLAIAREADADIVLMLEPDQWWEEQVRELEVKYAYTVKKPLDNRYGMLLYSKFELVAPEIKFLLKEGIPSIHTEVKLPSGQLIRMHCLHPEPPSPTEADTSIYRDAELLIVGKEVKNSTQPVIVAGDLNDVAWSYTTTLFQKTSGLLDPRIGRGMFNSYHAKHPLIRWPLDHLFHSEDFLLVRVIRMPAFGSDHFPIYIKLSLNSNAEKFQESPEEPDAEDKEFIADTLQKVEQKQTI</sequence>
<dbReference type="Gene3D" id="3.60.10.10">
    <property type="entry name" value="Endonuclease/exonuclease/phosphatase"/>
    <property type="match status" value="1"/>
</dbReference>
<dbReference type="GO" id="GO:0006506">
    <property type="term" value="P:GPI anchor biosynthetic process"/>
    <property type="evidence" value="ECO:0007669"/>
    <property type="project" value="TreeGrafter"/>
</dbReference>
<dbReference type="InterPro" id="IPR005135">
    <property type="entry name" value="Endo/exonuclease/phosphatase"/>
</dbReference>
<keyword evidence="1" id="KW-0812">Transmembrane</keyword>
<dbReference type="Proteomes" id="UP000000393">
    <property type="component" value="Chromosome"/>
</dbReference>
<keyword evidence="1" id="KW-1133">Transmembrane helix</keyword>
<dbReference type="GO" id="GO:0016020">
    <property type="term" value="C:membrane"/>
    <property type="evidence" value="ECO:0007669"/>
    <property type="project" value="GOC"/>
</dbReference>
<keyword evidence="3" id="KW-0540">Nuclease</keyword>
<dbReference type="GO" id="GO:0004527">
    <property type="term" value="F:exonuclease activity"/>
    <property type="evidence" value="ECO:0007669"/>
    <property type="project" value="UniProtKB-KW"/>
</dbReference>
<keyword evidence="3" id="KW-0269">Exonuclease</keyword>
<dbReference type="HOGENOM" id="CLU_052333_0_0_6"/>
<dbReference type="Pfam" id="PF03372">
    <property type="entry name" value="Exo_endo_phos"/>
    <property type="match status" value="1"/>
</dbReference>